<proteinExistence type="predicted"/>
<dbReference type="InterPro" id="IPR036291">
    <property type="entry name" value="NAD(P)-bd_dom_sf"/>
</dbReference>
<accession>D3Q876</accession>
<dbReference type="GO" id="GO:0005737">
    <property type="term" value="C:cytoplasm"/>
    <property type="evidence" value="ECO:0007669"/>
    <property type="project" value="TreeGrafter"/>
</dbReference>
<dbReference type="Gene3D" id="3.40.50.720">
    <property type="entry name" value="NAD(P)-binding Rossmann-like Domain"/>
    <property type="match status" value="1"/>
</dbReference>
<dbReference type="KEGG" id="sna:Snas_2774"/>
<reference evidence="2 3" key="1">
    <citation type="journal article" date="2009" name="Stand. Genomic Sci.">
        <title>Complete genome sequence of Stackebrandtia nassauensis type strain (LLR-40K-21).</title>
        <authorList>
            <person name="Munk C."/>
            <person name="Lapidus A."/>
            <person name="Copeland A."/>
            <person name="Jando M."/>
            <person name="Mayilraj S."/>
            <person name="Glavina Del Rio T."/>
            <person name="Nolan M."/>
            <person name="Chen F."/>
            <person name="Lucas S."/>
            <person name="Tice H."/>
            <person name="Cheng J.F."/>
            <person name="Han C."/>
            <person name="Detter J.C."/>
            <person name="Bruce D."/>
            <person name="Goodwin L."/>
            <person name="Chain P."/>
            <person name="Pitluck S."/>
            <person name="Goker M."/>
            <person name="Ovchinikova G."/>
            <person name="Pati A."/>
            <person name="Ivanova N."/>
            <person name="Mavromatis K."/>
            <person name="Chen A."/>
            <person name="Palaniappan K."/>
            <person name="Land M."/>
            <person name="Hauser L."/>
            <person name="Chang Y.J."/>
            <person name="Jeffries C.D."/>
            <person name="Bristow J."/>
            <person name="Eisen J.A."/>
            <person name="Markowitz V."/>
            <person name="Hugenholtz P."/>
            <person name="Kyrpides N.C."/>
            <person name="Klenk H.P."/>
        </authorList>
    </citation>
    <scope>NUCLEOTIDE SEQUENCE [LARGE SCALE GENOMIC DNA]</scope>
    <source>
        <strain evidence="3">DSM 44728 / CIP 108903 / NRRL B-16338 / NBRC 102104 / LLR-40K-21</strain>
    </source>
</reference>
<dbReference type="RefSeq" id="WP_013018021.1">
    <property type="nucleotide sequence ID" value="NC_013947.1"/>
</dbReference>
<dbReference type="GO" id="GO:0004029">
    <property type="term" value="F:aldehyde dehydrogenase (NAD+) activity"/>
    <property type="evidence" value="ECO:0007669"/>
    <property type="project" value="TreeGrafter"/>
</dbReference>
<dbReference type="AlphaFoldDB" id="D3Q876"/>
<dbReference type="eggNOG" id="COG0451">
    <property type="taxonomic scope" value="Bacteria"/>
</dbReference>
<dbReference type="Proteomes" id="UP000000844">
    <property type="component" value="Chromosome"/>
</dbReference>
<evidence type="ECO:0000313" key="2">
    <source>
        <dbReference type="EMBL" id="ADD42450.1"/>
    </source>
</evidence>
<protein>
    <submittedName>
        <fullName evidence="2">NAD-dependent epimerase/dehydratase</fullName>
    </submittedName>
</protein>
<gene>
    <name evidence="2" type="ordered locus">Snas_2774</name>
</gene>
<feature type="domain" description="NAD-dependent epimerase/dehydratase" evidence="1">
    <location>
        <begin position="6"/>
        <end position="237"/>
    </location>
</feature>
<dbReference type="EMBL" id="CP001778">
    <property type="protein sequence ID" value="ADD42450.1"/>
    <property type="molecule type" value="Genomic_DNA"/>
</dbReference>
<dbReference type="Pfam" id="PF01370">
    <property type="entry name" value="Epimerase"/>
    <property type="match status" value="1"/>
</dbReference>
<dbReference type="InterPro" id="IPR051783">
    <property type="entry name" value="NAD(P)-dependent_oxidoreduct"/>
</dbReference>
<dbReference type="SUPFAM" id="SSF51735">
    <property type="entry name" value="NAD(P)-binding Rossmann-fold domains"/>
    <property type="match status" value="1"/>
</dbReference>
<dbReference type="OrthoDB" id="3338687at2"/>
<dbReference type="PANTHER" id="PTHR48079:SF6">
    <property type="entry name" value="NAD(P)-BINDING DOMAIN-CONTAINING PROTEIN-RELATED"/>
    <property type="match status" value="1"/>
</dbReference>
<keyword evidence="3" id="KW-1185">Reference proteome</keyword>
<dbReference type="HOGENOM" id="CLU_007383_0_0_11"/>
<dbReference type="InterPro" id="IPR001509">
    <property type="entry name" value="Epimerase_deHydtase"/>
</dbReference>
<dbReference type="STRING" id="446470.Snas_2774"/>
<evidence type="ECO:0000259" key="1">
    <source>
        <dbReference type="Pfam" id="PF01370"/>
    </source>
</evidence>
<dbReference type="PANTHER" id="PTHR48079">
    <property type="entry name" value="PROTEIN YEEZ"/>
    <property type="match status" value="1"/>
</dbReference>
<evidence type="ECO:0000313" key="3">
    <source>
        <dbReference type="Proteomes" id="UP000000844"/>
    </source>
</evidence>
<sequence>MNTKRIAVTGATGNIGTSVVSALAEDSRVGSILGVARRKPRWTCPKLQMVTADIAEDPLEGLFDGCDAVIHLAWLLQPTHNPAVTWRTNVLGGKRVFEAAAGAGVPALVYGSSVGAYSPGIDDLPVTENWSTDGWPGAAYTREKAYMERLLDIFAAEHPKLRVARLRPGFVFKRESASSQRRLFAGPLLPNALLRPGLIPFVPNLPGVRAQVVHSFDVARAYVAVTLSEAEGAFNVATEPPVTSEMIAELLRARRFGLPTKAARTALAAAWRLHAVPASPGLFDALCRLPVMDTTRIREELGWQPGYTAMETMRELFDGLRDGAGFATPPLRPRVPGGRLGELRTGVGQRS</sequence>
<name>D3Q876_STANL</name>
<organism evidence="2 3">
    <name type="scientific">Stackebrandtia nassauensis (strain DSM 44728 / CIP 108903 / NRRL B-16338 / NBRC 102104 / LLR-40K-21)</name>
    <dbReference type="NCBI Taxonomy" id="446470"/>
    <lineage>
        <taxon>Bacteria</taxon>
        <taxon>Bacillati</taxon>
        <taxon>Actinomycetota</taxon>
        <taxon>Actinomycetes</taxon>
        <taxon>Glycomycetales</taxon>
        <taxon>Glycomycetaceae</taxon>
        <taxon>Stackebrandtia</taxon>
    </lineage>
</organism>